<evidence type="ECO:0000313" key="4">
    <source>
        <dbReference type="Proteomes" id="UP000310576"/>
    </source>
</evidence>
<dbReference type="Proteomes" id="UP000310576">
    <property type="component" value="Unassembled WGS sequence"/>
</dbReference>
<evidence type="ECO:0000313" key="3">
    <source>
        <dbReference type="EMBL" id="THA11120.1"/>
    </source>
</evidence>
<feature type="domain" description="Polyvalent protein metallopeptidase" evidence="2">
    <location>
        <begin position="164"/>
        <end position="284"/>
    </location>
</feature>
<accession>A0A4S2Q3I4</accession>
<sequence>MAEKKDVRTDYEDRLAETIRNAIINNDSKWEKRWNSFDIYPQNGNTGRPYSGINELNLYFSPYDDPRWFTYKQIEALGGQVKKGEKGRLIQFYTNKIERIKKDQNGNPIIDNEGQKQKEVEIIDGYIAKYYIVFNAEQATGLPSYTPPEITVEDRKKRDLYNIERIEQLVRNMNINVEEKFSNKAYYQPNLDLIVIPDKAQFKGKKEYYGTLLHEASHATSHPSRLNRKLSFDMNSKEYAKEELIAEISSMLLSRKYQIAVQNPKRDFSDQKNSLAYLRGWIMAGKLTNDDFKDAIKTAVKVSNYITLHDKELTLDKSSSKESVQQNKHIIAFAQHQSDKSFNKSMKNSVETYHKLKAKLAFQKEPIKEQEKER</sequence>
<proteinExistence type="predicted"/>
<protein>
    <submittedName>
        <fullName evidence="3">DUF1738 domain-containing protein</fullName>
    </submittedName>
</protein>
<evidence type="ECO:0000259" key="1">
    <source>
        <dbReference type="Pfam" id="PF08401"/>
    </source>
</evidence>
<reference evidence="3 4" key="1">
    <citation type="journal article" date="2019" name="Vet. Microbiol.">
        <title>Development of multi locus sequence typing (MLST) of Rodentibacter pneumotropicus.</title>
        <authorList>
            <person name="Adhikary S."/>
            <person name="Bisgaard M."/>
            <person name="Boot R."/>
            <person name="Benga L."/>
            <person name="Nicklas W."/>
            <person name="Christensen H."/>
        </authorList>
    </citation>
    <scope>NUCLEOTIDE SEQUENCE [LARGE SCALE GENOMIC DNA]</scope>
    <source>
        <strain evidence="3 4">1596_07</strain>
    </source>
</reference>
<evidence type="ECO:0000259" key="2">
    <source>
        <dbReference type="Pfam" id="PF18818"/>
    </source>
</evidence>
<organism evidence="3 4">
    <name type="scientific">Rodentibacter pneumotropicus</name>
    <dbReference type="NCBI Taxonomy" id="758"/>
    <lineage>
        <taxon>Bacteria</taxon>
        <taxon>Pseudomonadati</taxon>
        <taxon>Pseudomonadota</taxon>
        <taxon>Gammaproteobacteria</taxon>
        <taxon>Pasteurellales</taxon>
        <taxon>Pasteurellaceae</taxon>
        <taxon>Rodentibacter</taxon>
    </lineage>
</organism>
<dbReference type="Pfam" id="PF18818">
    <property type="entry name" value="MPTase-PolyVal"/>
    <property type="match status" value="1"/>
</dbReference>
<dbReference type="RefSeq" id="WP_136125807.1">
    <property type="nucleotide sequence ID" value="NZ_QXNG01000147.1"/>
</dbReference>
<dbReference type="GO" id="GO:0003697">
    <property type="term" value="F:single-stranded DNA binding"/>
    <property type="evidence" value="ECO:0007669"/>
    <property type="project" value="InterPro"/>
</dbReference>
<dbReference type="AlphaFoldDB" id="A0A4S2Q3I4"/>
<dbReference type="EMBL" id="QXNG01000147">
    <property type="protein sequence ID" value="THA11120.1"/>
    <property type="molecule type" value="Genomic_DNA"/>
</dbReference>
<comment type="caution">
    <text evidence="3">The sequence shown here is derived from an EMBL/GenBank/DDBJ whole genome shotgun (WGS) entry which is preliminary data.</text>
</comment>
<dbReference type="InterPro" id="IPR041459">
    <property type="entry name" value="MPTase-PolyVal"/>
</dbReference>
<gene>
    <name evidence="3" type="ORF">D3M76_11565</name>
</gene>
<dbReference type="Pfam" id="PF08401">
    <property type="entry name" value="ArdcN"/>
    <property type="match status" value="1"/>
</dbReference>
<name>A0A4S2Q3I4_9PAST</name>
<dbReference type="InterPro" id="IPR013610">
    <property type="entry name" value="ArdC_N"/>
</dbReference>
<feature type="domain" description="N-terminal" evidence="1">
    <location>
        <begin position="10"/>
        <end position="134"/>
    </location>
</feature>